<evidence type="ECO:0000259" key="1">
    <source>
        <dbReference type="SMART" id="SM00347"/>
    </source>
</evidence>
<feature type="domain" description="HTH marR-type" evidence="1">
    <location>
        <begin position="53"/>
        <end position="155"/>
    </location>
</feature>
<name>A0A941F1K6_9ACTN</name>
<evidence type="ECO:0000313" key="3">
    <source>
        <dbReference type="Proteomes" id="UP000675781"/>
    </source>
</evidence>
<dbReference type="AlphaFoldDB" id="A0A941F1K6"/>
<gene>
    <name evidence="2" type="ORF">KDL01_39685</name>
</gene>
<dbReference type="Gene3D" id="1.10.10.10">
    <property type="entry name" value="Winged helix-like DNA-binding domain superfamily/Winged helix DNA-binding domain"/>
    <property type="match status" value="1"/>
</dbReference>
<keyword evidence="3" id="KW-1185">Reference proteome</keyword>
<dbReference type="Gene3D" id="1.10.287.100">
    <property type="match status" value="1"/>
</dbReference>
<dbReference type="PANTHER" id="PTHR39515:SF2">
    <property type="entry name" value="HTH-TYPE TRANSCRIPTIONAL REGULATOR RV0880"/>
    <property type="match status" value="1"/>
</dbReference>
<dbReference type="InterPro" id="IPR000835">
    <property type="entry name" value="HTH_MarR-typ"/>
</dbReference>
<dbReference type="PANTHER" id="PTHR39515">
    <property type="entry name" value="CONSERVED PROTEIN"/>
    <property type="match status" value="1"/>
</dbReference>
<evidence type="ECO:0000313" key="2">
    <source>
        <dbReference type="EMBL" id="MBR7839449.1"/>
    </source>
</evidence>
<dbReference type="RefSeq" id="WP_212533882.1">
    <property type="nucleotide sequence ID" value="NZ_JAGSOG010000451.1"/>
</dbReference>
<dbReference type="EMBL" id="JAGSOG010000451">
    <property type="protein sequence ID" value="MBR7839449.1"/>
    <property type="molecule type" value="Genomic_DNA"/>
</dbReference>
<protein>
    <submittedName>
        <fullName evidence="2">MarR family transcriptional regulator</fullName>
    </submittedName>
</protein>
<proteinExistence type="predicted"/>
<dbReference type="InterPro" id="IPR036390">
    <property type="entry name" value="WH_DNA-bd_sf"/>
</dbReference>
<organism evidence="2 3">
    <name type="scientific">Actinospica durhamensis</name>
    <dbReference type="NCBI Taxonomy" id="1508375"/>
    <lineage>
        <taxon>Bacteria</taxon>
        <taxon>Bacillati</taxon>
        <taxon>Actinomycetota</taxon>
        <taxon>Actinomycetes</taxon>
        <taxon>Catenulisporales</taxon>
        <taxon>Actinospicaceae</taxon>
        <taxon>Actinospica</taxon>
    </lineage>
</organism>
<reference evidence="2" key="1">
    <citation type="submission" date="2021-04" db="EMBL/GenBank/DDBJ databases">
        <title>Genome based classification of Actinospica acidithermotolerans sp. nov., an actinobacterium isolated from an Indonesian hot spring.</title>
        <authorList>
            <person name="Kusuma A.B."/>
            <person name="Putra K.E."/>
            <person name="Nafisah S."/>
            <person name="Loh J."/>
            <person name="Nouioui I."/>
            <person name="Goodfellow M."/>
        </authorList>
    </citation>
    <scope>NUCLEOTIDE SEQUENCE</scope>
    <source>
        <strain evidence="2">CSCA 57</strain>
    </source>
</reference>
<dbReference type="InterPro" id="IPR052526">
    <property type="entry name" value="HTH-type_Bedaq_tolerance"/>
</dbReference>
<dbReference type="InterPro" id="IPR036388">
    <property type="entry name" value="WH-like_DNA-bd_sf"/>
</dbReference>
<dbReference type="SUPFAM" id="SSF46785">
    <property type="entry name" value="Winged helix' DNA-binding domain"/>
    <property type="match status" value="1"/>
</dbReference>
<dbReference type="Pfam" id="PF12802">
    <property type="entry name" value="MarR_2"/>
    <property type="match status" value="1"/>
</dbReference>
<dbReference type="GO" id="GO:0003700">
    <property type="term" value="F:DNA-binding transcription factor activity"/>
    <property type="evidence" value="ECO:0007669"/>
    <property type="project" value="InterPro"/>
</dbReference>
<comment type="caution">
    <text evidence="2">The sequence shown here is derived from an EMBL/GenBank/DDBJ whole genome shotgun (WGS) entry which is preliminary data.</text>
</comment>
<dbReference type="SMART" id="SM00347">
    <property type="entry name" value="HTH_MARR"/>
    <property type="match status" value="1"/>
</dbReference>
<sequence length="190" mass="20076">MISPIVRCTGETVQSHLWICYLVDVDDTLPNEPIPSPEEVAAHLRTTVGALVRATRTGDLLAPIPAAVLDLIDQRGPMTTADLAAGRGVRHQTMTATVKELADAGYLAATPDPRDGRKKLLAITPCGSSALDTDRHQRVSVLTDALGSALTGDERRAVAHALTLIDRITAALAGTEHAPLPERGPITGAW</sequence>
<dbReference type="Proteomes" id="UP000675781">
    <property type="component" value="Unassembled WGS sequence"/>
</dbReference>
<accession>A0A941F1K6</accession>